<comment type="caution">
    <text evidence="1">The sequence shown here is derived from an EMBL/GenBank/DDBJ whole genome shotgun (WGS) entry which is preliminary data.</text>
</comment>
<evidence type="ECO:0000313" key="2">
    <source>
        <dbReference type="Proteomes" id="UP001234178"/>
    </source>
</evidence>
<gene>
    <name evidence="1" type="ORF">OUZ56_025280</name>
</gene>
<reference evidence="1 2" key="1">
    <citation type="journal article" date="2023" name="Nucleic Acids Res.">
        <title>The hologenome of Daphnia magna reveals possible DNA methylation and microbiome-mediated evolution of the host genome.</title>
        <authorList>
            <person name="Chaturvedi A."/>
            <person name="Li X."/>
            <person name="Dhandapani V."/>
            <person name="Marshall H."/>
            <person name="Kissane S."/>
            <person name="Cuenca-Cambronero M."/>
            <person name="Asole G."/>
            <person name="Calvet F."/>
            <person name="Ruiz-Romero M."/>
            <person name="Marangio P."/>
            <person name="Guigo R."/>
            <person name="Rago D."/>
            <person name="Mirbahai L."/>
            <person name="Eastwood N."/>
            <person name="Colbourne J.K."/>
            <person name="Zhou J."/>
            <person name="Mallon E."/>
            <person name="Orsini L."/>
        </authorList>
    </citation>
    <scope>NUCLEOTIDE SEQUENCE [LARGE SCALE GENOMIC DNA]</scope>
    <source>
        <strain evidence="1">LRV0_1</strain>
    </source>
</reference>
<sequence>MKKTRVKSNLVENENQLLSLENVGAESRKIWKGVRMERANQRAGVSHWDVDITVYRDGLCYPWMFEKEVYTYGNTSLCNDPTFNTP</sequence>
<dbReference type="EMBL" id="JAOYFB010000004">
    <property type="protein sequence ID" value="KAK4013036.1"/>
    <property type="molecule type" value="Genomic_DNA"/>
</dbReference>
<keyword evidence="2" id="KW-1185">Reference proteome</keyword>
<proteinExistence type="predicted"/>
<evidence type="ECO:0000313" key="1">
    <source>
        <dbReference type="EMBL" id="KAK4013036.1"/>
    </source>
</evidence>
<organism evidence="1 2">
    <name type="scientific">Daphnia magna</name>
    <dbReference type="NCBI Taxonomy" id="35525"/>
    <lineage>
        <taxon>Eukaryota</taxon>
        <taxon>Metazoa</taxon>
        <taxon>Ecdysozoa</taxon>
        <taxon>Arthropoda</taxon>
        <taxon>Crustacea</taxon>
        <taxon>Branchiopoda</taxon>
        <taxon>Diplostraca</taxon>
        <taxon>Cladocera</taxon>
        <taxon>Anomopoda</taxon>
        <taxon>Daphniidae</taxon>
        <taxon>Daphnia</taxon>
    </lineage>
</organism>
<accession>A0ABQ9ZJC9</accession>
<name>A0ABQ9ZJC9_9CRUS</name>
<dbReference type="Proteomes" id="UP001234178">
    <property type="component" value="Unassembled WGS sequence"/>
</dbReference>
<protein>
    <submittedName>
        <fullName evidence="1">Uncharacterized protein</fullName>
    </submittedName>
</protein>